<dbReference type="PANTHER" id="PTHR15439">
    <property type="entry name" value="RETINOBLASTOMA-BINDING PROTEIN 6"/>
    <property type="match status" value="1"/>
</dbReference>
<dbReference type="InterPro" id="IPR014891">
    <property type="entry name" value="DWNN_domain"/>
</dbReference>
<dbReference type="Proteomes" id="UP000321570">
    <property type="component" value="Unassembled WGS sequence"/>
</dbReference>
<evidence type="ECO:0000313" key="12">
    <source>
        <dbReference type="EMBL" id="VUZ42189.1"/>
    </source>
</evidence>
<dbReference type="InterPro" id="IPR001878">
    <property type="entry name" value="Znf_CCHC"/>
</dbReference>
<feature type="compositionally biased region" description="Basic residues" evidence="7">
    <location>
        <begin position="607"/>
        <end position="623"/>
    </location>
</feature>
<evidence type="ECO:0000259" key="10">
    <source>
        <dbReference type="PROSITE" id="PS51282"/>
    </source>
</evidence>
<dbReference type="GO" id="GO:0016567">
    <property type="term" value="P:protein ubiquitination"/>
    <property type="evidence" value="ECO:0007669"/>
    <property type="project" value="InterPro"/>
</dbReference>
<dbReference type="InterPro" id="IPR036875">
    <property type="entry name" value="Znf_CCHC_sf"/>
</dbReference>
<feature type="compositionally biased region" description="Basic and acidic residues" evidence="7">
    <location>
        <begin position="371"/>
        <end position="404"/>
    </location>
</feature>
<evidence type="ECO:0000256" key="4">
    <source>
        <dbReference type="ARBA" id="ARBA00022833"/>
    </source>
</evidence>
<dbReference type="InterPro" id="IPR033489">
    <property type="entry name" value="RBBP6"/>
</dbReference>
<evidence type="ECO:0000256" key="3">
    <source>
        <dbReference type="ARBA" id="ARBA00022771"/>
    </source>
</evidence>
<feature type="compositionally biased region" description="Basic and acidic residues" evidence="7">
    <location>
        <begin position="581"/>
        <end position="606"/>
    </location>
</feature>
<keyword evidence="4" id="KW-0862">Zinc</keyword>
<dbReference type="AlphaFoldDB" id="A0A0R3SKA5"/>
<dbReference type="GO" id="GO:0005634">
    <property type="term" value="C:nucleus"/>
    <property type="evidence" value="ECO:0007669"/>
    <property type="project" value="UniProtKB-SubCell"/>
</dbReference>
<feature type="compositionally biased region" description="Basic residues" evidence="7">
    <location>
        <begin position="787"/>
        <end position="813"/>
    </location>
</feature>
<feature type="compositionally biased region" description="Polar residues" evidence="7">
    <location>
        <begin position="434"/>
        <end position="452"/>
    </location>
</feature>
<keyword evidence="2" id="KW-0479">Metal-binding</keyword>
<gene>
    <name evidence="11" type="ORF">HDID_LOCUS5368</name>
    <name evidence="12" type="ORF">WMSIL1_LOCUS2897</name>
</gene>
<name>A0A0R3SKA5_HYMDI</name>
<dbReference type="Gene3D" id="3.30.40.10">
    <property type="entry name" value="Zinc/RING finger domain, C3HC4 (zinc finger)"/>
    <property type="match status" value="1"/>
</dbReference>
<evidence type="ECO:0000259" key="9">
    <source>
        <dbReference type="PROSITE" id="PS50158"/>
    </source>
</evidence>
<feature type="compositionally biased region" description="Low complexity" evidence="7">
    <location>
        <begin position="825"/>
        <end position="834"/>
    </location>
</feature>
<dbReference type="EMBL" id="CABIJS010000088">
    <property type="protein sequence ID" value="VUZ42189.1"/>
    <property type="molecule type" value="Genomic_DNA"/>
</dbReference>
<evidence type="ECO:0000256" key="7">
    <source>
        <dbReference type="SAM" id="MobiDB-lite"/>
    </source>
</evidence>
<evidence type="ECO:0000313" key="15">
    <source>
        <dbReference type="WBParaSite" id="HDID_0000537001-mRNA-1"/>
    </source>
</evidence>
<accession>A0A0R3SKA5</accession>
<dbReference type="STRING" id="6216.A0A0R3SKA5"/>
<feature type="compositionally biased region" description="Polar residues" evidence="7">
    <location>
        <begin position="762"/>
        <end position="777"/>
    </location>
</feature>
<feature type="compositionally biased region" description="Basic residues" evidence="7">
    <location>
        <begin position="835"/>
        <end position="849"/>
    </location>
</feature>
<keyword evidence="3 6" id="KW-0863">Zinc-finger</keyword>
<feature type="region of interest" description="Disordered" evidence="7">
    <location>
        <begin position="362"/>
        <end position="452"/>
    </location>
</feature>
<proteinExistence type="predicted"/>
<evidence type="ECO:0000313" key="11">
    <source>
        <dbReference type="EMBL" id="VDL57686.1"/>
    </source>
</evidence>
<reference evidence="11 13" key="2">
    <citation type="submission" date="2018-11" db="EMBL/GenBank/DDBJ databases">
        <authorList>
            <consortium name="Pathogen Informatics"/>
        </authorList>
    </citation>
    <scope>NUCLEOTIDE SEQUENCE [LARGE SCALE GENOMIC DNA]</scope>
</reference>
<sequence>MASEVYFKFKASIKQDTIQFDGSAISVRDLKNAIKTKCCLRASDFDLKLEDGSGKEYVKENELIPKYTSIIVRRVPKANGDSQRKKPPSAAVGLEKSFGNSTITHSNSATNLAESNLSEDDKIKIMFDRTAENLSSKYYTVKPKAYGIPPPHYICHKCNQGGHWIHECPGIKDSRGNLLDSKTVKRPTGIPQDFLVRVEPGTPGAYLDKNGRYMVPIKDAEAYLQSKKEKRPFSIEENPPYVPPEKPVPSEGLLCPLCKNICKAAVLVTCCGTSYCSECITNYCFVDGHHKCPNCGAPKEKLETSIVENASLRRAIEDFLLIDSKSEISNIPSPPKPTVEVKENEFAKSEIVRRVLKPKQQITITSGSSAEENREEKAEESTQEKPEESVKEDKKEDDTPKETVAESNSPKPTQPSSSTPPPPSVTVKSDSSVNKPSDSLASVISNTNSLSNMPCGNNSLGAESVMANLSSVASIYNGAPLVFPSENAASAVSLASLAAFSSVGPSQPPLNSVFPTNQLLPWASSIDQLSLIRGMNPSGFPNPSLNTLLDARGKVLSKEEFYGIQRKYAEESKRRRRRSRSRDTPPRHRRDVPDDYYSRHRDEDRRIRRRSPVIVARRHRSRSRSGSDRRYRNRERKRDDYETWLRKKREAATLRNHHRPSPYRPSRRSDSPILLAAVPVPRREYSREISPPLERSRRPENNVDKSRLRSPFHGGSPSRRSLEDVSPVRDDSSRVENHSAGSNNEPETASPVRSLRKRSVSREGSISFDASTSQLSNPEIELDGKTLKKIRKEQRRKAKRERKLARKAARAAKKATVGEGDDFTSSSLLSPSSSKSKHEKRKRKRKHRHDYSDSDDGESESKSRRKKNSSKRSVGSDVDDEEAL</sequence>
<dbReference type="PROSITE" id="PS50158">
    <property type="entry name" value="ZF_CCHC"/>
    <property type="match status" value="1"/>
</dbReference>
<reference evidence="15" key="1">
    <citation type="submission" date="2017-02" db="UniProtKB">
        <authorList>
            <consortium name="WormBaseParasite"/>
        </authorList>
    </citation>
    <scope>IDENTIFICATION</scope>
</reference>
<feature type="domain" description="CCHC-type" evidence="9">
    <location>
        <begin position="155"/>
        <end position="169"/>
    </location>
</feature>
<keyword evidence="14" id="KW-1185">Reference proteome</keyword>
<dbReference type="Proteomes" id="UP000274504">
    <property type="component" value="Unassembled WGS sequence"/>
</dbReference>
<dbReference type="WBParaSite" id="HDID_0000537001-mRNA-1">
    <property type="protein sequence ID" value="HDID_0000537001-mRNA-1"/>
    <property type="gene ID" value="HDID_0000537001"/>
</dbReference>
<feature type="region of interest" description="Disordered" evidence="7">
    <location>
        <begin position="569"/>
        <end position="636"/>
    </location>
</feature>
<dbReference type="GO" id="GO:0006397">
    <property type="term" value="P:mRNA processing"/>
    <property type="evidence" value="ECO:0007669"/>
    <property type="project" value="InterPro"/>
</dbReference>
<evidence type="ECO:0000259" key="8">
    <source>
        <dbReference type="PROSITE" id="PS50089"/>
    </source>
</evidence>
<dbReference type="SUPFAM" id="SSF57756">
    <property type="entry name" value="Retrovirus zinc finger-like domains"/>
    <property type="match status" value="1"/>
</dbReference>
<dbReference type="PANTHER" id="PTHR15439:SF0">
    <property type="entry name" value="CELL DIVISION CYCLE AND APOPTOSIS REGULATOR PROTEIN 1-RELATED"/>
    <property type="match status" value="1"/>
</dbReference>
<feature type="domain" description="DWNN" evidence="10">
    <location>
        <begin position="5"/>
        <end position="76"/>
    </location>
</feature>
<dbReference type="EMBL" id="UYSG01002701">
    <property type="protein sequence ID" value="VDL57686.1"/>
    <property type="molecule type" value="Genomic_DNA"/>
</dbReference>
<dbReference type="PROSITE" id="PS51282">
    <property type="entry name" value="DWNN"/>
    <property type="match status" value="1"/>
</dbReference>
<comment type="subcellular location">
    <subcellularLocation>
        <location evidence="1">Nucleus</location>
    </subcellularLocation>
</comment>
<keyword evidence="5" id="KW-0539">Nucleus</keyword>
<evidence type="ECO:0000256" key="6">
    <source>
        <dbReference type="PROSITE-ProRule" id="PRU00047"/>
    </source>
</evidence>
<dbReference type="InterPro" id="IPR001841">
    <property type="entry name" value="Znf_RING"/>
</dbReference>
<dbReference type="OrthoDB" id="106784at2759"/>
<evidence type="ECO:0000256" key="5">
    <source>
        <dbReference type="ARBA" id="ARBA00023242"/>
    </source>
</evidence>
<dbReference type="Gene3D" id="4.10.60.10">
    <property type="entry name" value="Zinc finger, CCHC-type"/>
    <property type="match status" value="1"/>
</dbReference>
<feature type="compositionally biased region" description="Basic and acidic residues" evidence="7">
    <location>
        <begin position="694"/>
        <end position="707"/>
    </location>
</feature>
<evidence type="ECO:0000256" key="1">
    <source>
        <dbReference type="ARBA" id="ARBA00004123"/>
    </source>
</evidence>
<dbReference type="GO" id="GO:0061630">
    <property type="term" value="F:ubiquitin protein ligase activity"/>
    <property type="evidence" value="ECO:0007669"/>
    <property type="project" value="InterPro"/>
</dbReference>
<dbReference type="SMART" id="SM01180">
    <property type="entry name" value="DWNN"/>
    <property type="match status" value="1"/>
</dbReference>
<organism evidence="15">
    <name type="scientific">Hymenolepis diminuta</name>
    <name type="common">Rat tapeworm</name>
    <dbReference type="NCBI Taxonomy" id="6216"/>
    <lineage>
        <taxon>Eukaryota</taxon>
        <taxon>Metazoa</taxon>
        <taxon>Spiralia</taxon>
        <taxon>Lophotrochozoa</taxon>
        <taxon>Platyhelminthes</taxon>
        <taxon>Cestoda</taxon>
        <taxon>Eucestoda</taxon>
        <taxon>Cyclophyllidea</taxon>
        <taxon>Hymenolepididae</taxon>
        <taxon>Hymenolepis</taxon>
    </lineage>
</organism>
<dbReference type="GO" id="GO:0003676">
    <property type="term" value="F:nucleic acid binding"/>
    <property type="evidence" value="ECO:0007669"/>
    <property type="project" value="InterPro"/>
</dbReference>
<evidence type="ECO:0000256" key="2">
    <source>
        <dbReference type="ARBA" id="ARBA00022723"/>
    </source>
</evidence>
<dbReference type="InterPro" id="IPR013083">
    <property type="entry name" value="Znf_RING/FYVE/PHD"/>
</dbReference>
<protein>
    <submittedName>
        <fullName evidence="15">E3 ubiquitin-protein ligase RBBP6</fullName>
    </submittedName>
</protein>
<feature type="compositionally biased region" description="Low complexity" evidence="7">
    <location>
        <begin position="407"/>
        <end position="417"/>
    </location>
</feature>
<feature type="region of interest" description="Disordered" evidence="7">
    <location>
        <begin position="652"/>
        <end position="884"/>
    </location>
</feature>
<dbReference type="SUPFAM" id="SSF57850">
    <property type="entry name" value="RING/U-box"/>
    <property type="match status" value="1"/>
</dbReference>
<evidence type="ECO:0000313" key="13">
    <source>
        <dbReference type="Proteomes" id="UP000274504"/>
    </source>
</evidence>
<dbReference type="GO" id="GO:0008270">
    <property type="term" value="F:zinc ion binding"/>
    <property type="evidence" value="ECO:0007669"/>
    <property type="project" value="UniProtKB-KW"/>
</dbReference>
<feature type="domain" description="RING-type" evidence="8">
    <location>
        <begin position="255"/>
        <end position="295"/>
    </location>
</feature>
<feature type="compositionally biased region" description="Basic and acidic residues" evidence="7">
    <location>
        <begin position="720"/>
        <end position="737"/>
    </location>
</feature>
<dbReference type="Gene3D" id="3.10.20.90">
    <property type="entry name" value="Phosphatidylinositol 3-kinase Catalytic Subunit, Chain A, domain 1"/>
    <property type="match status" value="1"/>
</dbReference>
<reference evidence="12 14" key="3">
    <citation type="submission" date="2019-07" db="EMBL/GenBank/DDBJ databases">
        <authorList>
            <person name="Jastrzebski P J."/>
            <person name="Paukszto L."/>
            <person name="Jastrzebski P J."/>
        </authorList>
    </citation>
    <scope>NUCLEOTIDE SEQUENCE [LARGE SCALE GENOMIC DNA]</scope>
    <source>
        <strain evidence="12 14">WMS-il1</strain>
    </source>
</reference>
<dbReference type="GO" id="GO:0006511">
    <property type="term" value="P:ubiquitin-dependent protein catabolic process"/>
    <property type="evidence" value="ECO:0007669"/>
    <property type="project" value="TreeGrafter"/>
</dbReference>
<dbReference type="CDD" id="cd16620">
    <property type="entry name" value="vRING-HC-C4C4_RBBP6"/>
    <property type="match status" value="1"/>
</dbReference>
<dbReference type="Pfam" id="PF08783">
    <property type="entry name" value="DWNN"/>
    <property type="match status" value="1"/>
</dbReference>
<feature type="compositionally biased region" description="Basic and acidic residues" evidence="7">
    <location>
        <begin position="625"/>
        <end position="636"/>
    </location>
</feature>
<evidence type="ECO:0000313" key="14">
    <source>
        <dbReference type="Proteomes" id="UP000321570"/>
    </source>
</evidence>
<dbReference type="PROSITE" id="PS50089">
    <property type="entry name" value="ZF_RING_2"/>
    <property type="match status" value="1"/>
</dbReference>